<dbReference type="InterPro" id="IPR051532">
    <property type="entry name" value="Ester_Hydrolysis_Enzymes"/>
</dbReference>
<evidence type="ECO:0000313" key="4">
    <source>
        <dbReference type="EMBL" id="KAJ5724730.1"/>
    </source>
</evidence>
<feature type="domain" description="SGNH hydrolase-type esterase" evidence="3">
    <location>
        <begin position="66"/>
        <end position="239"/>
    </location>
</feature>
<dbReference type="InterPro" id="IPR013830">
    <property type="entry name" value="SGNH_hydro"/>
</dbReference>
<name>A0AAD6HLH0_9EURO</name>
<protein>
    <recommendedName>
        <fullName evidence="3">SGNH hydrolase-type esterase domain-containing protein</fullName>
    </recommendedName>
</protein>
<dbReference type="GO" id="GO:0004622">
    <property type="term" value="F:phosphatidylcholine lysophospholipase activity"/>
    <property type="evidence" value="ECO:0007669"/>
    <property type="project" value="TreeGrafter"/>
</dbReference>
<proteinExistence type="predicted"/>
<dbReference type="Proteomes" id="UP001215712">
    <property type="component" value="Unassembled WGS sequence"/>
</dbReference>
<reference evidence="4" key="2">
    <citation type="submission" date="2023-01" db="EMBL/GenBank/DDBJ databases">
        <authorList>
            <person name="Petersen C."/>
        </authorList>
    </citation>
    <scope>NUCLEOTIDE SEQUENCE</scope>
    <source>
        <strain evidence="4">IBT 17514</strain>
    </source>
</reference>
<dbReference type="CDD" id="cd01833">
    <property type="entry name" value="XynB_like"/>
    <property type="match status" value="1"/>
</dbReference>
<reference evidence="4" key="1">
    <citation type="journal article" date="2023" name="IMA Fungus">
        <title>Comparative genomic study of the Penicillium genus elucidates a diverse pangenome and 15 lateral gene transfer events.</title>
        <authorList>
            <person name="Petersen C."/>
            <person name="Sorensen T."/>
            <person name="Nielsen M.R."/>
            <person name="Sondergaard T.E."/>
            <person name="Sorensen J.L."/>
            <person name="Fitzpatrick D.A."/>
            <person name="Frisvad J.C."/>
            <person name="Nielsen K.L."/>
        </authorList>
    </citation>
    <scope>NUCLEOTIDE SEQUENCE</scope>
    <source>
        <strain evidence="4">IBT 17514</strain>
    </source>
</reference>
<keyword evidence="1" id="KW-0472">Membrane</keyword>
<evidence type="ECO:0000256" key="2">
    <source>
        <dbReference type="SAM" id="SignalP"/>
    </source>
</evidence>
<feature type="signal peptide" evidence="2">
    <location>
        <begin position="1"/>
        <end position="27"/>
    </location>
</feature>
<feature type="transmembrane region" description="Helical" evidence="1">
    <location>
        <begin position="304"/>
        <end position="323"/>
    </location>
</feature>
<evidence type="ECO:0000256" key="1">
    <source>
        <dbReference type="SAM" id="Phobius"/>
    </source>
</evidence>
<keyword evidence="2" id="KW-0732">Signal</keyword>
<evidence type="ECO:0000259" key="3">
    <source>
        <dbReference type="Pfam" id="PF13472"/>
    </source>
</evidence>
<organism evidence="4 5">
    <name type="scientific">Penicillium malachiteum</name>
    <dbReference type="NCBI Taxonomy" id="1324776"/>
    <lineage>
        <taxon>Eukaryota</taxon>
        <taxon>Fungi</taxon>
        <taxon>Dikarya</taxon>
        <taxon>Ascomycota</taxon>
        <taxon>Pezizomycotina</taxon>
        <taxon>Eurotiomycetes</taxon>
        <taxon>Eurotiomycetidae</taxon>
        <taxon>Eurotiales</taxon>
        <taxon>Aspergillaceae</taxon>
        <taxon>Penicillium</taxon>
    </lineage>
</organism>
<dbReference type="Gene3D" id="3.40.50.1110">
    <property type="entry name" value="SGNH hydrolase"/>
    <property type="match status" value="1"/>
</dbReference>
<gene>
    <name evidence="4" type="ORF">N7493_006458</name>
</gene>
<dbReference type="PANTHER" id="PTHR30383:SF31">
    <property type="entry name" value="SGNH HYDROLASE-TYPE ESTERASE DOMAIN-CONTAINING PROTEIN-RELATED"/>
    <property type="match status" value="1"/>
</dbReference>
<dbReference type="AlphaFoldDB" id="A0AAD6HLH0"/>
<keyword evidence="1" id="KW-0812">Transmembrane</keyword>
<sequence length="324" mass="36186">MRSSISINSAAQAYVFCLGLFSPLISAISVPVDHIPNLASPINHDITTLHHRSTDNSTFLLRLMPLGASITNGYLSTDGNGYRDWIRQELRYKGWDVEMIGSLRNGTMIDNYNEGHFGFRVDQLPAQAEKSIPKQPNLILINAGTDDALQDHKISTTGDRMNSLLDLLFEKIPGTTILLSTLLPNKDAPNLVADISEQYRELAAKRRDNGDRVVLAEMSYFITLNELADATHPDDEGYKKMASVWWAAVEEALNENMIQKFNYTISNFQEKKLDNKTTNPDLPSYTAPAQPTQTTFISGASMGLQFPLLLVMALHFFAVYWGLL</sequence>
<keyword evidence="1" id="KW-1133">Transmembrane helix</keyword>
<dbReference type="EMBL" id="JAQJAN010000008">
    <property type="protein sequence ID" value="KAJ5724730.1"/>
    <property type="molecule type" value="Genomic_DNA"/>
</dbReference>
<dbReference type="InterPro" id="IPR036514">
    <property type="entry name" value="SGNH_hydro_sf"/>
</dbReference>
<accession>A0AAD6HLH0</accession>
<dbReference type="PANTHER" id="PTHR30383">
    <property type="entry name" value="THIOESTERASE 1/PROTEASE 1/LYSOPHOSPHOLIPASE L1"/>
    <property type="match status" value="1"/>
</dbReference>
<evidence type="ECO:0000313" key="5">
    <source>
        <dbReference type="Proteomes" id="UP001215712"/>
    </source>
</evidence>
<dbReference type="SUPFAM" id="SSF52266">
    <property type="entry name" value="SGNH hydrolase"/>
    <property type="match status" value="1"/>
</dbReference>
<keyword evidence="5" id="KW-1185">Reference proteome</keyword>
<comment type="caution">
    <text evidence="4">The sequence shown here is derived from an EMBL/GenBank/DDBJ whole genome shotgun (WGS) entry which is preliminary data.</text>
</comment>
<feature type="chain" id="PRO_5042198246" description="SGNH hydrolase-type esterase domain-containing protein" evidence="2">
    <location>
        <begin position="28"/>
        <end position="324"/>
    </location>
</feature>
<dbReference type="Pfam" id="PF13472">
    <property type="entry name" value="Lipase_GDSL_2"/>
    <property type="match status" value="1"/>
</dbReference>